<gene>
    <name evidence="1" type="ordered locus">Tery_1040</name>
</gene>
<accession>Q117B2</accession>
<dbReference type="InterPro" id="IPR029024">
    <property type="entry name" value="TerB-like"/>
</dbReference>
<name>Q117B2_TRIEI</name>
<reference evidence="1" key="1">
    <citation type="submission" date="2006-06" db="EMBL/GenBank/DDBJ databases">
        <title>Complete sequence of Trichodesmium erythraeum IMS101.</title>
        <authorList>
            <consortium name="US DOE Joint Genome Institute"/>
            <person name="Copeland A."/>
            <person name="Lucas S."/>
            <person name="Lapidus A."/>
            <person name="Barry K."/>
            <person name="Detter J.C."/>
            <person name="Glavina del Rio T."/>
            <person name="Hammon N."/>
            <person name="Israni S."/>
            <person name="Dalin E."/>
            <person name="Tice H."/>
            <person name="Pitluck S."/>
            <person name="Kiss H."/>
            <person name="Munk A.C."/>
            <person name="Brettin T."/>
            <person name="Bruce D."/>
            <person name="Han C."/>
            <person name="Tapia R."/>
            <person name="Gilna P."/>
            <person name="Schmutz J."/>
            <person name="Larimer F."/>
            <person name="Land M."/>
            <person name="Hauser L."/>
            <person name="Kyrpides N."/>
            <person name="Kim E."/>
            <person name="Richardson P."/>
        </authorList>
    </citation>
    <scope>NUCLEOTIDE SEQUENCE [LARGE SCALE GENOMIC DNA]</scope>
    <source>
        <strain evidence="1">IMS101</strain>
    </source>
</reference>
<dbReference type="KEGG" id="ter:Tery_1040"/>
<dbReference type="AlphaFoldDB" id="Q117B2"/>
<dbReference type="Gene3D" id="1.10.3680.10">
    <property type="entry name" value="TerB-like"/>
    <property type="match status" value="1"/>
</dbReference>
<dbReference type="SUPFAM" id="SSF158682">
    <property type="entry name" value="TerB-like"/>
    <property type="match status" value="1"/>
</dbReference>
<dbReference type="OrthoDB" id="423099at2"/>
<sequence length="164" mass="18900">MTVQPPPPPSITPRQMDLLRIVAYMAWSDGQLAQEEVELMLNRFSSLFATGDSQQQLQEELRDYLMQNIPLEESIPKLESQQERELVLKLGYEVIACSARTPEEANINEEEEVAYQKLKQLLNISKDVVKRIEAEANTELNQQKQQGIVEMMTHGLEQHLHKQN</sequence>
<organism evidence="1">
    <name type="scientific">Trichodesmium erythraeum (strain IMS101)</name>
    <dbReference type="NCBI Taxonomy" id="203124"/>
    <lineage>
        <taxon>Bacteria</taxon>
        <taxon>Bacillati</taxon>
        <taxon>Cyanobacteriota</taxon>
        <taxon>Cyanophyceae</taxon>
        <taxon>Oscillatoriophycideae</taxon>
        <taxon>Oscillatoriales</taxon>
        <taxon>Microcoleaceae</taxon>
        <taxon>Trichodesmium</taxon>
    </lineage>
</organism>
<dbReference type="CDD" id="cd07177">
    <property type="entry name" value="terB_like"/>
    <property type="match status" value="1"/>
</dbReference>
<dbReference type="HOGENOM" id="CLU_1642032_0_0_3"/>
<dbReference type="eggNOG" id="COG2979">
    <property type="taxonomic scope" value="Bacteria"/>
</dbReference>
<dbReference type="EMBL" id="CP000393">
    <property type="protein sequence ID" value="ABG50412.1"/>
    <property type="molecule type" value="Genomic_DNA"/>
</dbReference>
<dbReference type="RefSeq" id="WP_011610798.1">
    <property type="nucleotide sequence ID" value="NC_008312.1"/>
</dbReference>
<evidence type="ECO:0008006" key="2">
    <source>
        <dbReference type="Google" id="ProtNLM"/>
    </source>
</evidence>
<protein>
    <recommendedName>
        <fullName evidence="2">Co-chaperone DjlA N-terminal domain-containing protein</fullName>
    </recommendedName>
</protein>
<proteinExistence type="predicted"/>
<evidence type="ECO:0000313" key="1">
    <source>
        <dbReference type="EMBL" id="ABG50412.1"/>
    </source>
</evidence>